<dbReference type="Gene3D" id="2.150.10.10">
    <property type="entry name" value="Serralysin-like metalloprotease, C-terminal"/>
    <property type="match status" value="1"/>
</dbReference>
<sequence>MKKLLLLGLYWLVTVSALAITTPEKINYQGVARSADGALLVNQNLGIQIQIRTVNSNGDVVYSETHTVITNQYGLFSLQIGDGSVELGVFADIDWDKDTFVELSMDFSGGTNYISMGTSQLVAVPYALHAKTADNVFSGNFGDLTNAPVNVSDFANDAGYITSANDADADATNEIQDLTLVGSTLKITNNATATEINLAPFSGTNTDEQTLSLTGTNLFITNGNTVSLASIQDGYEANTDSQTLSLTGTNLSIAGGNTVDVSSLQDGFEADTKLSEAEVDAFVANNGYISTEVDGSTTNEIQDLSLVGSTLKITNNVSATAIDLSPFAGANTDEQILSLSGTTLSISNGNNVNLSSLQDGTGTDAQVISLSGPNLSISGGNSINISSIDTDTKLSEAEVDAFVGNNGYLTSEVDGSATNELQTIALSGTNLSISSKNTVDLSSLQDGTGTDAQTLSISGSTLSISNGNSVALPGGGGTDDQVIDEFVLAGSGLYLSLESDGQASKVVDLSPITGTDDQKIDYFALSGTNLVLSLESDAEADKVVDLSSLKGAFKTSTTVTSNGASAGDASYASNDFVFGSYKLDQGTANYNSRMYFDKSASAFRAGMASGTQWNSASVGDFSTAFGYNTTANNAYSFAAGNATMASGLYATVFGYLSQATGNASSAFGQNTIATGLASFAGGGNVSATDAYATAFGVGSTASGSASFSQGNTSTASGIDAVAMGNTVTASGTGSFALGAKLNALFSNSFVIGTGSTSGSTKLSNTNSNSLLVGFNAVQSLEVTESKVTIFKVMHLNPLGSPPAGGVLGDLYVNTSGKLYFHNGTAWKEVSLVP</sequence>
<gene>
    <name evidence="2" type="ORF">MNBD_BACTEROID06-1272</name>
</gene>
<dbReference type="InterPro" id="IPR011049">
    <property type="entry name" value="Serralysin-like_metalloprot_C"/>
</dbReference>
<feature type="domain" description="Trimeric autotransporter adhesin YadA-like head" evidence="1">
    <location>
        <begin position="645"/>
        <end position="671"/>
    </location>
</feature>
<evidence type="ECO:0000259" key="1">
    <source>
        <dbReference type="Pfam" id="PF05658"/>
    </source>
</evidence>
<dbReference type="InterPro" id="IPR008640">
    <property type="entry name" value="Adhesin_Head_dom"/>
</dbReference>
<dbReference type="EMBL" id="UOES01000162">
    <property type="protein sequence ID" value="VAW26944.1"/>
    <property type="molecule type" value="Genomic_DNA"/>
</dbReference>
<protein>
    <recommendedName>
        <fullName evidence="1">Trimeric autotransporter adhesin YadA-like head domain-containing protein</fullName>
    </recommendedName>
</protein>
<dbReference type="CDD" id="cd12820">
    <property type="entry name" value="LbR_YadA-like"/>
    <property type="match status" value="1"/>
</dbReference>
<dbReference type="AlphaFoldDB" id="A0A3B0V479"/>
<name>A0A3B0V479_9ZZZZ</name>
<accession>A0A3B0V479</accession>
<dbReference type="SUPFAM" id="SSF101967">
    <property type="entry name" value="Adhesin YadA, collagen-binding domain"/>
    <property type="match status" value="1"/>
</dbReference>
<evidence type="ECO:0000313" key="2">
    <source>
        <dbReference type="EMBL" id="VAW26944.1"/>
    </source>
</evidence>
<reference evidence="2" key="1">
    <citation type="submission" date="2018-06" db="EMBL/GenBank/DDBJ databases">
        <authorList>
            <person name="Zhirakovskaya E."/>
        </authorList>
    </citation>
    <scope>NUCLEOTIDE SEQUENCE</scope>
</reference>
<feature type="domain" description="Trimeric autotransporter adhesin YadA-like head" evidence="1">
    <location>
        <begin position="715"/>
        <end position="739"/>
    </location>
</feature>
<organism evidence="2">
    <name type="scientific">hydrothermal vent metagenome</name>
    <dbReference type="NCBI Taxonomy" id="652676"/>
    <lineage>
        <taxon>unclassified sequences</taxon>
        <taxon>metagenomes</taxon>
        <taxon>ecological metagenomes</taxon>
    </lineage>
</organism>
<dbReference type="GO" id="GO:0019867">
    <property type="term" value="C:outer membrane"/>
    <property type="evidence" value="ECO:0007669"/>
    <property type="project" value="InterPro"/>
</dbReference>
<dbReference type="Pfam" id="PF05658">
    <property type="entry name" value="YadA_head"/>
    <property type="match status" value="3"/>
</dbReference>
<proteinExistence type="predicted"/>
<feature type="domain" description="Trimeric autotransporter adhesin YadA-like head" evidence="1">
    <location>
        <begin position="619"/>
        <end position="641"/>
    </location>
</feature>